<dbReference type="SMART" id="SM01301">
    <property type="entry name" value="PTPlike_phytase"/>
    <property type="match status" value="3"/>
</dbReference>
<comment type="caution">
    <text evidence="2">The sequence shown here is derived from an EMBL/GenBank/DDBJ whole genome shotgun (WGS) entry which is preliminary data.</text>
</comment>
<dbReference type="Gene3D" id="3.90.190.10">
    <property type="entry name" value="Protein tyrosine phosphatase superfamily"/>
    <property type="match status" value="3"/>
</dbReference>
<dbReference type="PANTHER" id="PTHR23339">
    <property type="entry name" value="TYROSINE SPECIFIC PROTEIN PHOSPHATASE AND DUAL SPECIFICITY PROTEIN PHOSPHATASE"/>
    <property type="match status" value="1"/>
</dbReference>
<gene>
    <name evidence="2" type="ORF">INT45_012238</name>
</gene>
<organism evidence="2 3">
    <name type="scientific">Circinella minor</name>
    <dbReference type="NCBI Taxonomy" id="1195481"/>
    <lineage>
        <taxon>Eukaryota</taxon>
        <taxon>Fungi</taxon>
        <taxon>Fungi incertae sedis</taxon>
        <taxon>Mucoromycota</taxon>
        <taxon>Mucoromycotina</taxon>
        <taxon>Mucoromycetes</taxon>
        <taxon>Mucorales</taxon>
        <taxon>Lichtheimiaceae</taxon>
        <taxon>Circinella</taxon>
    </lineage>
</organism>
<reference evidence="2 3" key="1">
    <citation type="submission" date="2020-12" db="EMBL/GenBank/DDBJ databases">
        <title>Metabolic potential, ecology and presence of endohyphal bacteria is reflected in genomic diversity of Mucoromycotina.</title>
        <authorList>
            <person name="Muszewska A."/>
            <person name="Okrasinska A."/>
            <person name="Steczkiewicz K."/>
            <person name="Drgas O."/>
            <person name="Orlowska M."/>
            <person name="Perlinska-Lenart U."/>
            <person name="Aleksandrzak-Piekarczyk T."/>
            <person name="Szatraj K."/>
            <person name="Zielenkiewicz U."/>
            <person name="Pilsyk S."/>
            <person name="Malc E."/>
            <person name="Mieczkowski P."/>
            <person name="Kruszewska J.S."/>
            <person name="Biernat P."/>
            <person name="Pawlowska J."/>
        </authorList>
    </citation>
    <scope>NUCLEOTIDE SEQUENCE [LARGE SCALE GENOMIC DNA]</scope>
    <source>
        <strain evidence="2 3">CBS 142.35</strain>
    </source>
</reference>
<feature type="region of interest" description="Disordered" evidence="1">
    <location>
        <begin position="1"/>
        <end position="121"/>
    </location>
</feature>
<dbReference type="EMBL" id="JAEPRB010000304">
    <property type="protein sequence ID" value="KAG2217368.1"/>
    <property type="molecule type" value="Genomic_DNA"/>
</dbReference>
<accession>A0A8H7RVH4</accession>
<dbReference type="Pfam" id="PF14566">
    <property type="entry name" value="PTPlike_phytase"/>
    <property type="match status" value="3"/>
</dbReference>
<feature type="compositionally biased region" description="Low complexity" evidence="1">
    <location>
        <begin position="8"/>
        <end position="20"/>
    </location>
</feature>
<evidence type="ECO:0000313" key="3">
    <source>
        <dbReference type="Proteomes" id="UP000646827"/>
    </source>
</evidence>
<dbReference type="OrthoDB" id="66369at2759"/>
<evidence type="ECO:0000256" key="1">
    <source>
        <dbReference type="SAM" id="MobiDB-lite"/>
    </source>
</evidence>
<dbReference type="InterPro" id="IPR029021">
    <property type="entry name" value="Prot-tyrosine_phosphatase-like"/>
</dbReference>
<evidence type="ECO:0000313" key="2">
    <source>
        <dbReference type="EMBL" id="KAG2217368.1"/>
    </source>
</evidence>
<protein>
    <recommendedName>
        <fullName evidence="4">Inositol hexakisphosphate-domain-containing protein</fullName>
    </recommendedName>
</protein>
<keyword evidence="3" id="KW-1185">Reference proteome</keyword>
<feature type="compositionally biased region" description="Low complexity" evidence="1">
    <location>
        <begin position="53"/>
        <end position="79"/>
    </location>
</feature>
<proteinExistence type="predicted"/>
<sequence length="1571" mass="179245">MSPKEVVPSPSSSSSLASSPTTMNERKFIFSTSPKTRSFVPQRIADKVETSSRRTSISSTKIHENSSSSRSSPTLPNSPFMNKSTLLNHSITTTTTENNNRVPLRNQHPQEDPTFIGSNSNISHDPKSYLEKVTKLIKTRSGSVLSRNTILKMDHFPSGTNTKLDFHLQGAPNFRVAELGVYGVAQPTVVGLSTILALLNCHPKSPYKASCTWFSTREEPLVYINGFPYVLRDYTDPVQNMIGFRGMNSTRLENVEERLKKDVVDEINHDGGLLLVHQELPDGTLVPCYIAADEIQTPKEVFESFRKKEYRTTYYRIPITPDQSPEDNYFDEYVRVIKTLKPTDPLIFNCGMGAVRTTVGIIIAQIIRRVQVLKLGQRDPFPIPGYEILVNTDINEEDDVVSRVFSPDLARNLEEANNISNQNRALLRVVSLLEKGLKTKSSHGSFIDLILNRGRLVENLKEAIMGNYRCIISLTSVLDNGIYCKKLLDQVIDGSDAIINLRDDILLNRILHSTSQSSSENTYLSKALSGLQRYFFLLCFTAYISETPREENFEKSFSSWVKERSEIWQMLEHMRRKGPQLYQFRPVDDLRELSFGSNNSNNMGSEKGGAMVRYPKLRRGWSGTAQSMFEMIGAGAQSGIVAGEVEEFILQARTGAVLTSQTILKVDFWPKGHLNMDENEEQPSRTPGCSTLMTRPFNINDRQQQNHGTFVIDGASEFRRVGETDIYGVAQPTAVGIHEVFRNLLLKKNKKILWINLREEPIIYIDGIPYVLRDLHFSLRNLRTYKGITSDRLEQLEKRLQEDIIREIHMNEGRILLHGENSEGSIESRWIEVYPSDVLTVQEVMRDEEEKVYQKLRDADLPMKQEGDVHKFLNYQRVPITAERPPECNDFDDLRKYITGEGIDLSNTAIIMNCQVGSGRSALGTVIATLLTRWLGVSNKNKENEFSSISSLGKHIHKTGEERLNYQIINSLLRVIKNGLDNKNIVDDAIDLCGKPTNLRTVIEETHIQMDNTENESERRKILKRGIVWLERYFFLICFQAYLDDTRPSIMAETESFETWMKRHPEIKTIHQELRRTEHKSLITPVGELTLGDGVALTSEIVDTVNQRHGQILAKHTILKHDAFPGCQKASLKEKVGDAYNFRRVEVKMIKQAVKEPIMDGSLLSVAIQSGLNADKQRSEENIPSAPFICGCAMPSKTAIKAVLEHLNAGPGGHRRILWTCLREEPVLYVKNKPYVLRLYNEPIKNLETTGIARERVEYMEERMQSDARKELIEKNGRLLLHDETDERGGIDLVAKFYSVTEEQIETPSEVFQSIIDQGYQVDYLRIPITDEQAPIPDVFDQLIRRVQDANAGVDVLFNCQMGRGRTTTGMVTASLMSMVLKNGPISDLLDPKDITTTMEDDTKIEEEEEEGAVQYNDEAYEEQQRYQHGEYKIILRLVSVLTFGKRAKKLTDRAINMCDHMQNLRTAVYDFKLRLEAMEDRTCKKYKETRQVAHNYLVRYFYLIVFANYLLEEMGHLTTLSSCSTITKTMEEEEDTIVDDEARKITTFKEWLKGRREITNIIHRQSFDLS</sequence>
<dbReference type="SUPFAM" id="SSF52799">
    <property type="entry name" value="(Phosphotyrosine protein) phosphatases II"/>
    <property type="match status" value="3"/>
</dbReference>
<evidence type="ECO:0008006" key="4">
    <source>
        <dbReference type="Google" id="ProtNLM"/>
    </source>
</evidence>
<feature type="compositionally biased region" description="Polar residues" evidence="1">
    <location>
        <begin position="80"/>
        <end position="101"/>
    </location>
</feature>
<dbReference type="Proteomes" id="UP000646827">
    <property type="component" value="Unassembled WGS sequence"/>
</dbReference>
<name>A0A8H7RVH4_9FUNG</name>
<dbReference type="InterPro" id="IPR050561">
    <property type="entry name" value="PTP"/>
</dbReference>